<evidence type="ECO:0000313" key="2">
    <source>
        <dbReference type="Proteomes" id="UP000798662"/>
    </source>
</evidence>
<name>A0ACC3CEX0_PYRYE</name>
<gene>
    <name evidence="1" type="ORF">I4F81_010800</name>
</gene>
<keyword evidence="2" id="KW-1185">Reference proteome</keyword>
<proteinExistence type="predicted"/>
<organism evidence="1 2">
    <name type="scientific">Pyropia yezoensis</name>
    <name type="common">Susabi-nori</name>
    <name type="synonym">Porphyra yezoensis</name>
    <dbReference type="NCBI Taxonomy" id="2788"/>
    <lineage>
        <taxon>Eukaryota</taxon>
        <taxon>Rhodophyta</taxon>
        <taxon>Bangiophyceae</taxon>
        <taxon>Bangiales</taxon>
        <taxon>Bangiaceae</taxon>
        <taxon>Pyropia</taxon>
    </lineage>
</organism>
<reference evidence="1" key="1">
    <citation type="submission" date="2019-11" db="EMBL/GenBank/DDBJ databases">
        <title>Nori genome reveals adaptations in red seaweeds to the harsh intertidal environment.</title>
        <authorList>
            <person name="Wang D."/>
            <person name="Mao Y."/>
        </authorList>
    </citation>
    <scope>NUCLEOTIDE SEQUENCE</scope>
    <source>
        <tissue evidence="1">Gametophyte</tissue>
    </source>
</reference>
<accession>A0ACC3CEX0</accession>
<sequence>MAPTATAGASAGAQAGGAPSAAGAGFVTTTVDDLFKSVRDVLVKVDVLSRSQERLATAVHSMEMTFTVGWKDVLSALQEMSKAADSRGSPASSAVEQTLTAVSTIKMAFRDDEKKRIISATRSAEVYNSTNRSWEQVIKVVMTARRVDRSSAMVWLLNTIRLPTRRDATVLAGMRACVPILRTKPHLMQSRKDLVCNNFLLGVGLSRAELTSDLYKL</sequence>
<comment type="caution">
    <text evidence="1">The sequence shown here is derived from an EMBL/GenBank/DDBJ whole genome shotgun (WGS) entry which is preliminary data.</text>
</comment>
<protein>
    <submittedName>
        <fullName evidence="1">Uncharacterized protein</fullName>
    </submittedName>
</protein>
<dbReference type="EMBL" id="CM020620">
    <property type="protein sequence ID" value="KAK1868311.1"/>
    <property type="molecule type" value="Genomic_DNA"/>
</dbReference>
<evidence type="ECO:0000313" key="1">
    <source>
        <dbReference type="EMBL" id="KAK1868311.1"/>
    </source>
</evidence>
<dbReference type="Proteomes" id="UP000798662">
    <property type="component" value="Chromosome 3"/>
</dbReference>